<feature type="domain" description="MucBP" evidence="2">
    <location>
        <begin position="6"/>
        <end position="58"/>
    </location>
</feature>
<dbReference type="InterPro" id="IPR009459">
    <property type="entry name" value="MucBP_dom"/>
</dbReference>
<name>W1Y9F7_9ZZZZ</name>
<gene>
    <name evidence="3" type="ORF">Q604_UNBC07006G0001</name>
</gene>
<dbReference type="Pfam" id="PF06458">
    <property type="entry name" value="MucBP"/>
    <property type="match status" value="1"/>
</dbReference>
<protein>
    <recommendedName>
        <fullName evidence="2">MucBP domain-containing protein</fullName>
    </recommendedName>
</protein>
<dbReference type="EMBL" id="AZMM01007006">
    <property type="protein sequence ID" value="ETJ39001.1"/>
    <property type="molecule type" value="Genomic_DNA"/>
</dbReference>
<evidence type="ECO:0000259" key="2">
    <source>
        <dbReference type="Pfam" id="PF06458"/>
    </source>
</evidence>
<organism evidence="3">
    <name type="scientific">human gut metagenome</name>
    <dbReference type="NCBI Taxonomy" id="408170"/>
    <lineage>
        <taxon>unclassified sequences</taxon>
        <taxon>metagenomes</taxon>
        <taxon>organismal metagenomes</taxon>
    </lineage>
</organism>
<evidence type="ECO:0000313" key="3">
    <source>
        <dbReference type="EMBL" id="ETJ39001.1"/>
    </source>
</evidence>
<comment type="caution">
    <text evidence="3">The sequence shown here is derived from an EMBL/GenBank/DDBJ whole genome shotgun (WGS) entry which is preliminary data.</text>
</comment>
<feature type="non-terminal residue" evidence="3">
    <location>
        <position position="59"/>
    </location>
</feature>
<accession>W1Y9F7</accession>
<reference evidence="3" key="1">
    <citation type="submission" date="2013-12" db="EMBL/GenBank/DDBJ databases">
        <title>A Varibaculum cambriense genome reconstructed from a premature infant gut community with otherwise low bacterial novelty that shifts toward anaerobic metabolism during the third week of life.</title>
        <authorList>
            <person name="Brown C.T."/>
            <person name="Sharon I."/>
            <person name="Thomas B.C."/>
            <person name="Castelle C.J."/>
            <person name="Morowitz M.J."/>
            <person name="Banfield J.F."/>
        </authorList>
    </citation>
    <scope>NUCLEOTIDE SEQUENCE</scope>
</reference>
<keyword evidence="1" id="KW-0677">Repeat</keyword>
<evidence type="ECO:0000256" key="1">
    <source>
        <dbReference type="ARBA" id="ARBA00022737"/>
    </source>
</evidence>
<dbReference type="Gene3D" id="3.10.20.320">
    <property type="entry name" value="Putative peptidoglycan bound protein (lpxtg motif)"/>
    <property type="match status" value="1"/>
</dbReference>
<sequence length="59" mass="6548">MTTEAPVWVYYENIATKEQLQAPVRLDGHIGAQYLIETPDIADFTYVDNSGNLTGVFGN</sequence>
<proteinExistence type="predicted"/>
<dbReference type="AlphaFoldDB" id="W1Y9F7"/>